<dbReference type="AlphaFoldDB" id="A0AAU7XXD8"/>
<accession>A0AAU7XXD8</accession>
<dbReference type="InterPro" id="IPR004861">
    <property type="entry name" value="Siw14-like"/>
</dbReference>
<dbReference type="Gene3D" id="3.90.190.10">
    <property type="entry name" value="Protein tyrosine phosphatase superfamily"/>
    <property type="match status" value="1"/>
</dbReference>
<dbReference type="PROSITE" id="PS00383">
    <property type="entry name" value="TYR_PHOSPHATASE_1"/>
    <property type="match status" value="1"/>
</dbReference>
<dbReference type="InterPro" id="IPR029021">
    <property type="entry name" value="Prot-tyrosine_phosphatase-like"/>
</dbReference>
<proteinExistence type="inferred from homology"/>
<dbReference type="PROSITE" id="PS50056">
    <property type="entry name" value="TYR_PHOSPHATASE_2"/>
    <property type="match status" value="1"/>
</dbReference>
<feature type="chain" id="PRO_5043425796" evidence="2">
    <location>
        <begin position="22"/>
        <end position="240"/>
    </location>
</feature>
<feature type="domain" description="Tyrosine specific protein phosphatases" evidence="3">
    <location>
        <begin position="114"/>
        <end position="167"/>
    </location>
</feature>
<protein>
    <submittedName>
        <fullName evidence="4">Tyrosine-protein phosphatase</fullName>
    </submittedName>
</protein>
<dbReference type="RefSeq" id="WP_350446183.1">
    <property type="nucleotide sequence ID" value="NZ_CP158373.1"/>
</dbReference>
<dbReference type="PANTHER" id="PTHR31126:SF72">
    <property type="entry name" value="DUAL SPECIFICITY PROTEIN PHOSPHATASE TPBA"/>
    <property type="match status" value="1"/>
</dbReference>
<gene>
    <name evidence="4" type="ORF">ABS648_16130</name>
</gene>
<dbReference type="Pfam" id="PF03162">
    <property type="entry name" value="Y_phosphatase2"/>
    <property type="match status" value="1"/>
</dbReference>
<dbReference type="EMBL" id="CP158373">
    <property type="protein sequence ID" value="XBY61495.1"/>
    <property type="molecule type" value="Genomic_DNA"/>
</dbReference>
<sequence length="240" mass="25978">MTPGPRLSLFFAGLLAVASLAVPLAQGNSQVPEPAAMLSRQAWAVSLDPGFNLYRMTPSLFRSALPDARDLPHLQRLGVRTVVSFIKEDDAEWLGDAQVRRVSIPLHADRVDDVDVLRVLRVLRRAEAQGPVLMHCKHGRDRTGLMAAMYRTVVQGWSRADALAEMKAGGFGDARQMDDAIAYVEGADIDALRQALDSGACSTRALAACQVGRWLRATFGEGPDEEVAQGDAVQQGRADS</sequence>
<keyword evidence="2" id="KW-0732">Signal</keyword>
<dbReference type="SUPFAM" id="SSF52799">
    <property type="entry name" value="(Phosphotyrosine protein) phosphatases II"/>
    <property type="match status" value="1"/>
</dbReference>
<evidence type="ECO:0000256" key="1">
    <source>
        <dbReference type="ARBA" id="ARBA00009580"/>
    </source>
</evidence>
<dbReference type="InterPro" id="IPR016130">
    <property type="entry name" value="Tyr_Pase_AS"/>
</dbReference>
<comment type="similarity">
    <text evidence="1">Belongs to the protein-tyrosine phosphatase family.</text>
</comment>
<dbReference type="GO" id="GO:0016791">
    <property type="term" value="F:phosphatase activity"/>
    <property type="evidence" value="ECO:0007669"/>
    <property type="project" value="TreeGrafter"/>
</dbReference>
<dbReference type="PANTHER" id="PTHR31126">
    <property type="entry name" value="TYROSINE-PROTEIN PHOSPHATASE"/>
    <property type="match status" value="1"/>
</dbReference>
<dbReference type="InterPro" id="IPR000387">
    <property type="entry name" value="Tyr_Pase_dom"/>
</dbReference>
<evidence type="ECO:0000313" key="4">
    <source>
        <dbReference type="EMBL" id="XBY61495.1"/>
    </source>
</evidence>
<reference evidence="4" key="1">
    <citation type="submission" date="2023-08" db="EMBL/GenBank/DDBJ databases">
        <title>Increased levels of nutrients transform a symbiont into a lethal pathobiont.</title>
        <authorList>
            <person name="Lachnit T."/>
            <person name="Ulrich L."/>
            <person name="Willmer F.M."/>
            <person name="Hasenbein T."/>
            <person name="Steiner L.X."/>
            <person name="Wolters M."/>
            <person name="Herbst E.M."/>
            <person name="Deines P."/>
        </authorList>
    </citation>
    <scope>NUCLEOTIDE SEQUENCE</scope>
    <source>
        <strain evidence="4">T3</strain>
    </source>
</reference>
<organism evidence="4">
    <name type="scientific">Pseudomonas solani</name>
    <dbReference type="NCBI Taxonomy" id="2731552"/>
    <lineage>
        <taxon>Bacteria</taxon>
        <taxon>Pseudomonadati</taxon>
        <taxon>Pseudomonadota</taxon>
        <taxon>Gammaproteobacteria</taxon>
        <taxon>Pseudomonadales</taxon>
        <taxon>Pseudomonadaceae</taxon>
        <taxon>Pseudomonas</taxon>
    </lineage>
</organism>
<feature type="signal peptide" evidence="2">
    <location>
        <begin position="1"/>
        <end position="21"/>
    </location>
</feature>
<evidence type="ECO:0000259" key="3">
    <source>
        <dbReference type="PROSITE" id="PS50056"/>
    </source>
</evidence>
<evidence type="ECO:0000256" key="2">
    <source>
        <dbReference type="SAM" id="SignalP"/>
    </source>
</evidence>
<name>A0AAU7XXD8_9PSED</name>